<protein>
    <submittedName>
        <fullName evidence="3">Putative rhoptry neck protein</fullName>
    </submittedName>
</protein>
<feature type="transmembrane region" description="Helical" evidence="2">
    <location>
        <begin position="14"/>
        <end position="34"/>
    </location>
</feature>
<name>A7DZP6_EIMTE</name>
<feature type="transmembrane region" description="Helical" evidence="2">
    <location>
        <begin position="311"/>
        <end position="331"/>
    </location>
</feature>
<evidence type="ECO:0000256" key="1">
    <source>
        <dbReference type="SAM" id="MobiDB-lite"/>
    </source>
</evidence>
<sequence>MSNKGKLSCLLHEVWMGLFVLGFLTVWTGISTVAKERNQAISPHFGPPEWLSAQPSHSAGEISRLAVIGKSEVESYGGKEVDDSYGQSMVETGKEKSKLVGLLEHEQIMYYSQNLQHAFKRSSKFTHSLQFLRELFSTNPFLKFFAVRYRDRVKIVDALQRAAERWSPMRKDKAVAAEEVMASLALKHTYTFKKSLLDRKSYAQRKMEILEALRAVNAGGQALDLILANKSRPLFSWASSLWRNPLATLSNVVTVAFNETFEKTAGFPTDEVKSACFSFGYRVNSIAPYTAVLPGGIFGSMLKSLSRSFMLVFYPAYASFRGIFALMIGVICKTGIIASFEKLVKTLVNIARLGLRGTRMLLRRFAVRGDPVASPLVQDLLRRSSPAMITLLFQLYAVDVRDITEKGKLASEALAAGTASWNYADGLWIGAFDFGRAFINTVRTYKQRAEAFVGYCESRAMETRPRTPEEQAMLDLGQEAGAFGTTNDLSSGFQEVPSTEELMNAFDAIAPGVSVEPEEAKRRLDSACRKNRRFVVSFRADPMRYVQSLVNQTVKILKYDFKFFQSYIGEMMSIFYDTAYLLLNADVANVLNEKLPLDSVGEQVQAAIGRFQMHREAALEASKTSLPRKMFREPWLVKSARDLAHGFFDETLRTRRDRAAFKFLSTGAGKLRKAVESLYGQFLSSRIMITRLEGHESVKTIQDFLGKCNPKLGVPDPDVCGKIVTSEVDSVAFVKEALYALHAPMAAAPDDIAALRDTGFGEVFARWNEFSQLSKRERAVAIAASDKAIMESFLTHLRRSVISRLVFARFDYADNFSSLILHDTNGRSLKFIPENPDDVRALSGRGEEASSFRPSPLNTFCWFHLEEGSKGTLQFPLVSEWAALEGAEAATGAVAPTEGLPVHKIAGRIHYRDRREELSTIKNDPSAVRDVVVAKFVDYQGRASAEMMASLLHLIHSKSSSFWSHSPSVFMQNVTPKMFFDALQAVSTAASTKPQAGVMLEGRLYTFPLNFSTLKSVFLGAVNRLITRMHSLDSKDMVAVFAMTVAVMTYHKIQKHRTGKTLIMNLYLRDVLHLVQASKRNALFTEAPYCAWLETETQNVEELMVKCSALRFLKIGSVKDIPDTDKGNVLNYLASFYNILEAVRGSTKWMDFLNIHTFAPEADIYAATVAKYSYEDFLEELRVEQAGAEAEDVVTKLYTDIHPALGGPQRYVRDRKDLVTALRSFAENIKKLPPSLRKLLQNYVNSCYGKLRRFIGAKQFTLFRTIRPNVLHASTFFAAVQGAEGLVFPDPNLPRGVFIDSLDLVEYGKIQLAFEELAMILSDAQSMQSIIAELRSVPVQTVEAKEEYNKLKRRIDALPLATVEIAAGWSLRYMSEGKGGMDTAIGMLALKSPESGQLSKALQLSFASVEILTFLNSSLSVAQVLQFFDKATPEDLAQLRITLGAFKAIAQGEPRSTALNLHTKHSLDRSITNVMEALDQLQLSLEGQTLFEQCDSLLRHKPEVYFNGSLVSSNMDESVVLCYLLLELVNRQQAKEEEVAAIDLVQTTMIDKKPVQMYIQDLVNTRIKNEVRLGIANDVAPFLRGLLTAFMGHQIGLISAAQFASVDIATGVMTFLVVQAVEYSSLNPHNPLKPAEVFKKIARVTFGAEAFEGQKSSKIVAATVSYPPCMEDWYAMVDVDKLEKLTENPALLTGEAVANVSASNRFSDIADFFFTLRQASPVVPQTMISKARDIIMRNESISLLERVGLTVLISDLLKLSERAKVDCLQEAMSDIASYLPLTIQGQYLFRYDCFVKKFIEGAAAPDAAKHTSNELINEALNAIEAAYNEKANEIFNNLLSKTEELQTALERGFQYLQHVPILAFGKRIAEEIISALSQRSPWDSVSDRLQLLKEVNWSITERTPLRKRAIEKLTRPRFFNPLQLAADILSFMATGSYERRRLPKALLIKRVSAAAKKIVKRLRPVGKAQDREMRIAASEKLREQLGAAAPAQEVEAVPSGEQPGTEIPTSEFAVGESSPLGSQELAKPVTSEELEAGSVPLREETVSSQQGAAAEEKASDISADESREGLPTQTGSQDISGETTDDEFLTAPLLP</sequence>
<feature type="compositionally biased region" description="Basic and acidic residues" evidence="1">
    <location>
        <begin position="2054"/>
        <end position="2068"/>
    </location>
</feature>
<feature type="region of interest" description="Disordered" evidence="1">
    <location>
        <begin position="1986"/>
        <end position="2095"/>
    </location>
</feature>
<evidence type="ECO:0000256" key="2">
    <source>
        <dbReference type="SAM" id="Phobius"/>
    </source>
</evidence>
<gene>
    <name evidence="3" type="primary">ropn3</name>
</gene>
<organism evidence="3">
    <name type="scientific">Eimeria tenella</name>
    <name type="common">Coccidian parasite</name>
    <dbReference type="NCBI Taxonomy" id="5802"/>
    <lineage>
        <taxon>Eukaryota</taxon>
        <taxon>Sar</taxon>
        <taxon>Alveolata</taxon>
        <taxon>Apicomplexa</taxon>
        <taxon>Conoidasida</taxon>
        <taxon>Coccidia</taxon>
        <taxon>Eucoccidiorida</taxon>
        <taxon>Eimeriorina</taxon>
        <taxon>Eimeriidae</taxon>
        <taxon>Eimeria</taxon>
    </lineage>
</organism>
<dbReference type="EMBL" id="AM773997">
    <property type="protein sequence ID" value="CAO79912.1"/>
    <property type="molecule type" value="mRNA"/>
</dbReference>
<accession>A7DZP6</accession>
<reference evidence="3" key="1">
    <citation type="submission" date="2007-07" db="EMBL/GenBank/DDBJ databases">
        <title>The rhoptry proteins of Eimeria tenella: highlighting the unique nature of the eimerian rhoptry.</title>
        <authorList>
            <person name="Bromley E."/>
            <person name="Oakes R."/>
            <person name="Ward C."/>
            <person name="Wastling J."/>
            <person name="Fiona T."/>
        </authorList>
    </citation>
    <scope>NUCLEOTIDE SEQUENCE</scope>
    <source>
        <strain evidence="3">H strain</strain>
    </source>
</reference>
<keyword evidence="2" id="KW-0812">Transmembrane</keyword>
<feature type="compositionally biased region" description="Polar residues" evidence="1">
    <location>
        <begin position="2071"/>
        <end position="2082"/>
    </location>
</feature>
<feature type="compositionally biased region" description="Low complexity" evidence="1">
    <location>
        <begin position="1987"/>
        <end position="1998"/>
    </location>
</feature>
<keyword evidence="2" id="KW-0472">Membrane</keyword>
<dbReference type="VEuPathDB" id="ToxoDB:ETH2_0612700"/>
<keyword evidence="2" id="KW-1133">Transmembrane helix</keyword>
<evidence type="ECO:0000313" key="3">
    <source>
        <dbReference type="EMBL" id="CAO79912.1"/>
    </source>
</evidence>
<proteinExistence type="evidence at transcript level"/>
<dbReference type="VEuPathDB" id="ToxoDB:ETH_00030255"/>